<gene>
    <name evidence="7" type="ordered locus">Clos_0427</name>
</gene>
<dbReference type="Pfam" id="PF14689">
    <property type="entry name" value="SPOB_a"/>
    <property type="match status" value="1"/>
</dbReference>
<evidence type="ECO:0000256" key="2">
    <source>
        <dbReference type="ARBA" id="ARBA00022679"/>
    </source>
</evidence>
<dbReference type="OrthoDB" id="1634477at2"/>
<dbReference type="Pfam" id="PF14501">
    <property type="entry name" value="HATPase_c_5"/>
    <property type="match status" value="1"/>
</dbReference>
<dbReference type="SUPFAM" id="SSF55890">
    <property type="entry name" value="Sporulation response regulatory protein Spo0B"/>
    <property type="match status" value="1"/>
</dbReference>
<name>A8MLS2_ALKOO</name>
<dbReference type="STRING" id="350688.Clos_0427"/>
<evidence type="ECO:0000259" key="6">
    <source>
        <dbReference type="Pfam" id="PF14689"/>
    </source>
</evidence>
<keyword evidence="2" id="KW-0808">Transferase</keyword>
<dbReference type="eggNOG" id="COG3290">
    <property type="taxonomic scope" value="Bacteria"/>
</dbReference>
<dbReference type="PANTHER" id="PTHR40448:SF1">
    <property type="entry name" value="TWO-COMPONENT SENSOR HISTIDINE KINASE"/>
    <property type="match status" value="1"/>
</dbReference>
<dbReference type="InterPro" id="IPR039506">
    <property type="entry name" value="SPOB_a"/>
</dbReference>
<evidence type="ECO:0000313" key="7">
    <source>
        <dbReference type="EMBL" id="ABW17989.1"/>
    </source>
</evidence>
<feature type="transmembrane region" description="Helical" evidence="4">
    <location>
        <begin position="6"/>
        <end position="23"/>
    </location>
</feature>
<feature type="transmembrane region" description="Helical" evidence="4">
    <location>
        <begin position="87"/>
        <end position="112"/>
    </location>
</feature>
<dbReference type="InterPro" id="IPR032834">
    <property type="entry name" value="NatK-like_C"/>
</dbReference>
<dbReference type="RefSeq" id="WP_012158304.1">
    <property type="nucleotide sequence ID" value="NC_009922.1"/>
</dbReference>
<evidence type="ECO:0000256" key="3">
    <source>
        <dbReference type="ARBA" id="ARBA00022777"/>
    </source>
</evidence>
<organism evidence="7 8">
    <name type="scientific">Alkaliphilus oremlandii (strain OhILAs)</name>
    <name type="common">Clostridium oremlandii (strain OhILAs)</name>
    <dbReference type="NCBI Taxonomy" id="350688"/>
    <lineage>
        <taxon>Bacteria</taxon>
        <taxon>Bacillati</taxon>
        <taxon>Bacillota</taxon>
        <taxon>Clostridia</taxon>
        <taxon>Peptostreptococcales</taxon>
        <taxon>Natronincolaceae</taxon>
        <taxon>Alkaliphilus</taxon>
    </lineage>
</organism>
<feature type="domain" description="Sensor histidine kinase NatK-like C-terminal" evidence="5">
    <location>
        <begin position="332"/>
        <end position="438"/>
    </location>
</feature>
<dbReference type="PANTHER" id="PTHR40448">
    <property type="entry name" value="TWO-COMPONENT SENSOR HISTIDINE KINASE"/>
    <property type="match status" value="1"/>
</dbReference>
<evidence type="ECO:0000256" key="1">
    <source>
        <dbReference type="ARBA" id="ARBA00022553"/>
    </source>
</evidence>
<evidence type="ECO:0000313" key="8">
    <source>
        <dbReference type="Proteomes" id="UP000000269"/>
    </source>
</evidence>
<keyword evidence="1" id="KW-0597">Phosphoprotein</keyword>
<dbReference type="EMBL" id="CP000853">
    <property type="protein sequence ID" value="ABW17989.1"/>
    <property type="molecule type" value="Genomic_DNA"/>
</dbReference>
<dbReference type="AlphaFoldDB" id="A8MLS2"/>
<keyword evidence="8" id="KW-1185">Reference proteome</keyword>
<evidence type="ECO:0000256" key="4">
    <source>
        <dbReference type="SAM" id="Phobius"/>
    </source>
</evidence>
<dbReference type="InterPro" id="IPR036890">
    <property type="entry name" value="HATPase_C_sf"/>
</dbReference>
<keyword evidence="3 7" id="KW-0418">Kinase</keyword>
<feature type="transmembrane region" description="Helical" evidence="4">
    <location>
        <begin position="35"/>
        <end position="51"/>
    </location>
</feature>
<keyword evidence="4" id="KW-0812">Transmembrane</keyword>
<dbReference type="CDD" id="cd16935">
    <property type="entry name" value="HATPase_AgrC-ComD-like"/>
    <property type="match status" value="1"/>
</dbReference>
<evidence type="ECO:0000259" key="5">
    <source>
        <dbReference type="Pfam" id="PF14501"/>
    </source>
</evidence>
<dbReference type="Gene3D" id="1.10.287.130">
    <property type="match status" value="1"/>
</dbReference>
<feature type="domain" description="SpoOB alpha-helical" evidence="6">
    <location>
        <begin position="238"/>
        <end position="295"/>
    </location>
</feature>
<feature type="transmembrane region" description="Helical" evidence="4">
    <location>
        <begin position="57"/>
        <end position="78"/>
    </location>
</feature>
<keyword evidence="4" id="KW-1133">Transmembrane helix</keyword>
<feature type="transmembrane region" description="Helical" evidence="4">
    <location>
        <begin position="193"/>
        <end position="213"/>
    </location>
</feature>
<proteinExistence type="predicted"/>
<dbReference type="InterPro" id="IPR016120">
    <property type="entry name" value="Sig_transdc_His_kin_SpoOB"/>
</dbReference>
<dbReference type="GO" id="GO:0000155">
    <property type="term" value="F:phosphorelay sensor kinase activity"/>
    <property type="evidence" value="ECO:0007669"/>
    <property type="project" value="InterPro"/>
</dbReference>
<dbReference type="Proteomes" id="UP000000269">
    <property type="component" value="Chromosome"/>
</dbReference>
<dbReference type="Gene3D" id="3.30.565.10">
    <property type="entry name" value="Histidine kinase-like ATPase, C-terminal domain"/>
    <property type="match status" value="1"/>
</dbReference>
<keyword evidence="4" id="KW-0472">Membrane</keyword>
<reference evidence="8" key="1">
    <citation type="submission" date="2007-10" db="EMBL/GenBank/DDBJ databases">
        <title>Complete genome of Alkaliphilus oremlandii OhILAs.</title>
        <authorList>
            <person name="Copeland A."/>
            <person name="Lucas S."/>
            <person name="Lapidus A."/>
            <person name="Barry K."/>
            <person name="Detter J.C."/>
            <person name="Glavina del Rio T."/>
            <person name="Hammon N."/>
            <person name="Israni S."/>
            <person name="Dalin E."/>
            <person name="Tice H."/>
            <person name="Pitluck S."/>
            <person name="Chain P."/>
            <person name="Malfatti S."/>
            <person name="Shin M."/>
            <person name="Vergez L."/>
            <person name="Schmutz J."/>
            <person name="Larimer F."/>
            <person name="Land M."/>
            <person name="Hauser L."/>
            <person name="Kyrpides N."/>
            <person name="Mikhailova N."/>
            <person name="Stolz J.F."/>
            <person name="Dawson A."/>
            <person name="Fisher E."/>
            <person name="Crable B."/>
            <person name="Perera E."/>
            <person name="Lisak J."/>
            <person name="Ranganathan M."/>
            <person name="Basu P."/>
            <person name="Richardson P."/>
        </authorList>
    </citation>
    <scope>NUCLEOTIDE SEQUENCE [LARGE SCALE GENOMIC DNA]</scope>
    <source>
        <strain evidence="8">OhILAs</strain>
    </source>
</reference>
<feature type="transmembrane region" description="Helical" evidence="4">
    <location>
        <begin position="124"/>
        <end position="148"/>
    </location>
</feature>
<dbReference type="GO" id="GO:0042802">
    <property type="term" value="F:identical protein binding"/>
    <property type="evidence" value="ECO:0007669"/>
    <property type="project" value="TreeGrafter"/>
</dbReference>
<feature type="transmembrane region" description="Helical" evidence="4">
    <location>
        <begin position="160"/>
        <end position="181"/>
    </location>
</feature>
<dbReference type="HOGENOM" id="CLU_020211_13_3_9"/>
<protein>
    <submittedName>
        <fullName evidence="7">Signal transduction histidine kinase regulating citrate/malate metabolism</fullName>
    </submittedName>
</protein>
<dbReference type="KEGG" id="aoe:Clos_0427"/>
<sequence>MENLLMMNIFTNTLDIYALYYFLKKILGKTEKNEISVFSLLSIAIVLSTLINTKAGLVKITSITTMTIVLTLIFNWIFSKSKLSKSFALVIMGLTLMFLIELIVVNGLSVFFKISPKLLLEVNFYKLMAVILTKLLFITVVSQGENLFKEMYTWIKQLNIYPVSILIIVNLCIVFMTFIFYSYIDIGGHRELIYIIGMGGAAVVVSCVIAWIIKKMIEQQNKEFLFQIKEKEYENQQIYLDHIQEVIQTLRAQRHDFNNYVSTIYGLIHLGKIEEAKKYILNLSKDVVDLNEIVNACHPVVGAILNMKKEKAARSKIDFNVDVDLPTKLPFEFVDISTILGNLLDNAIEACEKISNDCKKIYIQIYIKDFHMIIKIENSKSDQVILKSDNLIGYLTTKLDKENHGLGLKNVRKAVLKYDGMLNIEDKGKEFLVDIALPLKEVLVEVEA</sequence>
<accession>A8MLS2</accession>